<evidence type="ECO:0000256" key="1">
    <source>
        <dbReference type="SAM" id="MobiDB-lite"/>
    </source>
</evidence>
<name>K1VB97_TRIAC</name>
<dbReference type="SUPFAM" id="SSF51445">
    <property type="entry name" value="(Trans)glycosidases"/>
    <property type="match status" value="1"/>
</dbReference>
<comment type="caution">
    <text evidence="4">The sequence shown here is derived from an EMBL/GenBank/DDBJ whole genome shotgun (WGS) entry which is preliminary data.</text>
</comment>
<feature type="region of interest" description="Disordered" evidence="1">
    <location>
        <begin position="21"/>
        <end position="94"/>
    </location>
</feature>
<accession>K1VB97</accession>
<dbReference type="GO" id="GO:0071966">
    <property type="term" value="P:fungal-type cell wall polysaccharide metabolic process"/>
    <property type="evidence" value="ECO:0007669"/>
    <property type="project" value="TreeGrafter"/>
</dbReference>
<feature type="compositionally biased region" description="Gly residues" evidence="1">
    <location>
        <begin position="51"/>
        <end position="73"/>
    </location>
</feature>
<dbReference type="InParanoid" id="K1VB97"/>
<dbReference type="PANTHER" id="PTHR34154:SF3">
    <property type="entry name" value="ALKALI-SENSITIVE LINKAGE PROTEIN 1"/>
    <property type="match status" value="1"/>
</dbReference>
<evidence type="ECO:0000259" key="3">
    <source>
        <dbReference type="Pfam" id="PF11790"/>
    </source>
</evidence>
<dbReference type="Pfam" id="PF11790">
    <property type="entry name" value="Glyco_hydro_cc"/>
    <property type="match status" value="1"/>
</dbReference>
<dbReference type="InterPro" id="IPR053183">
    <property type="entry name" value="ASL1"/>
</dbReference>
<protein>
    <recommendedName>
        <fullName evidence="3">Asl1-like glycosyl hydrolase catalytic domain-containing protein</fullName>
    </recommendedName>
</protein>
<reference evidence="4 5" key="1">
    <citation type="journal article" date="2012" name="Eukaryot. Cell">
        <title>Genome sequence of the Trichosporon asahii environmental strain CBS 8904.</title>
        <authorList>
            <person name="Yang R.Y."/>
            <person name="Li H.T."/>
            <person name="Zhu H."/>
            <person name="Zhou G.P."/>
            <person name="Wang M."/>
            <person name="Wang L."/>
        </authorList>
    </citation>
    <scope>NUCLEOTIDE SEQUENCE [LARGE SCALE GENOMIC DNA]</scope>
    <source>
        <strain evidence="4 5">CBS 8904</strain>
    </source>
</reference>
<feature type="signal peptide" evidence="2">
    <location>
        <begin position="1"/>
        <end position="18"/>
    </location>
</feature>
<dbReference type="EMBL" id="AMBO01000398">
    <property type="protein sequence ID" value="EKC98075.1"/>
    <property type="molecule type" value="Genomic_DNA"/>
</dbReference>
<evidence type="ECO:0000256" key="2">
    <source>
        <dbReference type="SAM" id="SignalP"/>
    </source>
</evidence>
<keyword evidence="5" id="KW-1185">Reference proteome</keyword>
<feature type="compositionally biased region" description="Low complexity" evidence="1">
    <location>
        <begin position="75"/>
        <end position="84"/>
    </location>
</feature>
<dbReference type="AlphaFoldDB" id="K1VB97"/>
<feature type="chain" id="PRO_5003854039" description="Asl1-like glycosyl hydrolase catalytic domain-containing protein" evidence="2">
    <location>
        <begin position="19"/>
        <end position="364"/>
    </location>
</feature>
<sequence length="364" mass="38296">MKLPSLTAVALLAAMATAKPIHKTKTSGHKAKTSDLPYDGGDPPDDSGEHSNGGGDPTNGGGDPTNGGGGHPKAGGDPPKAGGDSVKGGGKGLPTTKVRRIIALVSDFSVASVSRVNRPTAGSLAQFSATRCPGTTTGALIQPRASRESPTSLRCERCHLPQLTYSWDTFTKQGHGSLVDLQQPGLLMGYNEPDGAGQANLAPADGAGAWPEFMSKCQNGGNCGASTDIISPAMAWDNQWLVDYYAKLCPGVSPQELHSSDCPHKPKYMAMHSYKPTFEGFKQEVETFAKNWPGFPIIISEFSCWNFGEGEKRCHEDINDYYAAFGAGIPRGSNAGGIEGDNAIVFADGEITELGKIYQSYGRA</sequence>
<dbReference type="PANTHER" id="PTHR34154">
    <property type="entry name" value="ALKALI-SENSITIVE LINKAGE PROTEIN 1"/>
    <property type="match status" value="1"/>
</dbReference>
<keyword evidence="2" id="KW-0732">Signal</keyword>
<feature type="compositionally biased region" description="Basic residues" evidence="1">
    <location>
        <begin position="21"/>
        <end position="31"/>
    </location>
</feature>
<dbReference type="InterPro" id="IPR024655">
    <property type="entry name" value="Asl1_glyco_hydro_catalytic"/>
</dbReference>
<dbReference type="InterPro" id="IPR017853">
    <property type="entry name" value="GH"/>
</dbReference>
<dbReference type="HOGENOM" id="CLU_921935_0_0_1"/>
<evidence type="ECO:0000313" key="5">
    <source>
        <dbReference type="Proteomes" id="UP000006757"/>
    </source>
</evidence>
<organism evidence="4 5">
    <name type="scientific">Trichosporon asahii var. asahii (strain CBS 8904)</name>
    <name type="common">Yeast</name>
    <dbReference type="NCBI Taxonomy" id="1220162"/>
    <lineage>
        <taxon>Eukaryota</taxon>
        <taxon>Fungi</taxon>
        <taxon>Dikarya</taxon>
        <taxon>Basidiomycota</taxon>
        <taxon>Agaricomycotina</taxon>
        <taxon>Tremellomycetes</taxon>
        <taxon>Trichosporonales</taxon>
        <taxon>Trichosporonaceae</taxon>
        <taxon>Trichosporon</taxon>
    </lineage>
</organism>
<feature type="domain" description="Asl1-like glycosyl hydrolase catalytic" evidence="3">
    <location>
        <begin position="182"/>
        <end position="321"/>
    </location>
</feature>
<proteinExistence type="predicted"/>
<dbReference type="Proteomes" id="UP000006757">
    <property type="component" value="Unassembled WGS sequence"/>
</dbReference>
<gene>
    <name evidence="4" type="ORF">A1Q2_07621</name>
</gene>
<dbReference type="STRING" id="1220162.K1VB97"/>
<dbReference type="GO" id="GO:0009277">
    <property type="term" value="C:fungal-type cell wall"/>
    <property type="evidence" value="ECO:0007669"/>
    <property type="project" value="TreeGrafter"/>
</dbReference>
<evidence type="ECO:0000313" key="4">
    <source>
        <dbReference type="EMBL" id="EKC98075.1"/>
    </source>
</evidence>